<proteinExistence type="predicted"/>
<organism evidence="2 3">
    <name type="scientific">Priestia iocasae</name>
    <dbReference type="NCBI Taxonomy" id="2291674"/>
    <lineage>
        <taxon>Bacteria</taxon>
        <taxon>Bacillati</taxon>
        <taxon>Bacillota</taxon>
        <taxon>Bacilli</taxon>
        <taxon>Bacillales</taxon>
        <taxon>Bacillaceae</taxon>
        <taxon>Priestia</taxon>
    </lineage>
</organism>
<dbReference type="InterPro" id="IPR012454">
    <property type="entry name" value="DUF1659"/>
</dbReference>
<evidence type="ECO:0000259" key="1">
    <source>
        <dbReference type="Pfam" id="PF07872"/>
    </source>
</evidence>
<name>A0ABS2QU08_9BACI</name>
<evidence type="ECO:0000313" key="2">
    <source>
        <dbReference type="EMBL" id="MBM7702969.1"/>
    </source>
</evidence>
<feature type="domain" description="DUF1659" evidence="1">
    <location>
        <begin position="3"/>
        <end position="70"/>
    </location>
</feature>
<gene>
    <name evidence="2" type="ORF">JOC83_001816</name>
</gene>
<dbReference type="Pfam" id="PF07872">
    <property type="entry name" value="DUF1659"/>
    <property type="match status" value="1"/>
</dbReference>
<keyword evidence="3" id="KW-1185">Reference proteome</keyword>
<dbReference type="EMBL" id="JAFBFC010000003">
    <property type="protein sequence ID" value="MBM7702969.1"/>
    <property type="molecule type" value="Genomic_DNA"/>
</dbReference>
<accession>A0ABS2QU08</accession>
<dbReference type="RefSeq" id="WP_205186394.1">
    <property type="nucleotide sequence ID" value="NZ_JAFBFC010000003.1"/>
</dbReference>
<evidence type="ECO:0000313" key="3">
    <source>
        <dbReference type="Proteomes" id="UP000809829"/>
    </source>
</evidence>
<reference evidence="2 3" key="1">
    <citation type="submission" date="2021-01" db="EMBL/GenBank/DDBJ databases">
        <title>Genomic Encyclopedia of Type Strains, Phase IV (KMG-IV): sequencing the most valuable type-strain genomes for metagenomic binning, comparative biology and taxonomic classification.</title>
        <authorList>
            <person name="Goeker M."/>
        </authorList>
    </citation>
    <scope>NUCLEOTIDE SEQUENCE [LARGE SCALE GENOMIC DNA]</scope>
    <source>
        <strain evidence="2 3">DSM 104297</strain>
    </source>
</reference>
<comment type="caution">
    <text evidence="2">The sequence shown here is derived from an EMBL/GenBank/DDBJ whole genome shotgun (WGS) entry which is preliminary data.</text>
</comment>
<protein>
    <recommendedName>
        <fullName evidence="1">DUF1659 domain-containing protein</fullName>
    </recommendedName>
</protein>
<dbReference type="Proteomes" id="UP000809829">
    <property type="component" value="Unassembled WGS sequence"/>
</dbReference>
<sequence>MSTKVKNSSQFRLVFEEGMKEDGSAIFKSKTFNNVRQDATADELQATAEALASLQTMPLEAVEEVVTFRIYK</sequence>